<comment type="caution">
    <text evidence="1">The sequence shown here is derived from an EMBL/GenBank/DDBJ whole genome shotgun (WGS) entry which is preliminary data.</text>
</comment>
<sequence length="103" mass="11807">MLKVNRSSNARDIVNALGVIPVIEIVNEAAEIAFEMSIINRVKMYKCCEETDIHFGETFAHQPIILTKEIFMFIQRSKESLRLFFINFLRSSKACLVIPMILG</sequence>
<evidence type="ECO:0000313" key="2">
    <source>
        <dbReference type="Proteomes" id="UP000011676"/>
    </source>
</evidence>
<name>A0A829BPG3_STRMG</name>
<gene>
    <name evidence="1" type="ORF">SMU82_05212</name>
</gene>
<organism evidence="1 2">
    <name type="scientific">Streptococcus mutans SM6</name>
    <dbReference type="NCBI Taxonomy" id="857119"/>
    <lineage>
        <taxon>Bacteria</taxon>
        <taxon>Bacillati</taxon>
        <taxon>Bacillota</taxon>
        <taxon>Bacilli</taxon>
        <taxon>Lactobacillales</taxon>
        <taxon>Streptococcaceae</taxon>
        <taxon>Streptococcus</taxon>
    </lineage>
</organism>
<evidence type="ECO:0000313" key="1">
    <source>
        <dbReference type="EMBL" id="EMC24091.1"/>
    </source>
</evidence>
<accession>A0A829BPG3</accession>
<dbReference type="Proteomes" id="UP000011676">
    <property type="component" value="Unassembled WGS sequence"/>
</dbReference>
<dbReference type="EMBL" id="AHSR01000020">
    <property type="protein sequence ID" value="EMC24091.1"/>
    <property type="molecule type" value="Genomic_DNA"/>
</dbReference>
<dbReference type="AlphaFoldDB" id="A0A829BPG3"/>
<proteinExistence type="predicted"/>
<protein>
    <submittedName>
        <fullName evidence="1">Uncharacterized protein</fullName>
    </submittedName>
</protein>
<reference evidence="1 2" key="1">
    <citation type="journal article" date="2013" name="Mol. Biol. Evol.">
        <title>Evolutionary and population genomics of the cavity causing bacteria Streptococcus mutans.</title>
        <authorList>
            <person name="Cornejo O.E."/>
            <person name="Lefebure T."/>
            <person name="Pavinski Bitar P.D."/>
            <person name="Lang P."/>
            <person name="Richards V.P."/>
            <person name="Eilertson K."/>
            <person name="Do T."/>
            <person name="Beighton D."/>
            <person name="Zeng L."/>
            <person name="Ahn S.J."/>
            <person name="Burne R.A."/>
            <person name="Siepel A."/>
            <person name="Bustamante C.D."/>
            <person name="Stanhope M.J."/>
        </authorList>
    </citation>
    <scope>NUCLEOTIDE SEQUENCE [LARGE SCALE GENOMIC DNA]</scope>
    <source>
        <strain evidence="1 2">SM6</strain>
    </source>
</reference>